<dbReference type="PROSITE" id="PS51762">
    <property type="entry name" value="GH16_2"/>
    <property type="match status" value="1"/>
</dbReference>
<comment type="similarity">
    <text evidence="1">Belongs to the glycosyl hydrolase 16 family.</text>
</comment>
<dbReference type="SUPFAM" id="SSF49899">
    <property type="entry name" value="Concanavalin A-like lectins/glucanases"/>
    <property type="match status" value="1"/>
</dbReference>
<dbReference type="Pfam" id="PF00722">
    <property type="entry name" value="Glyco_hydro_16"/>
    <property type="match status" value="1"/>
</dbReference>
<proteinExistence type="inferred from homology"/>
<feature type="chain" id="PRO_5024954106" description="GH16 domain-containing protein" evidence="2">
    <location>
        <begin position="25"/>
        <end position="283"/>
    </location>
</feature>
<accession>A0A653A6R8</accession>
<dbReference type="InterPro" id="IPR013320">
    <property type="entry name" value="ConA-like_dom_sf"/>
</dbReference>
<evidence type="ECO:0000313" key="4">
    <source>
        <dbReference type="EMBL" id="VBB43759.1"/>
    </source>
</evidence>
<dbReference type="Gene3D" id="2.60.120.200">
    <property type="match status" value="1"/>
</dbReference>
<gene>
    <name evidence="4" type="ORF">TRIP_D210038</name>
</gene>
<name>A0A653A6R8_9BACT</name>
<dbReference type="AlphaFoldDB" id="A0A653A6R8"/>
<dbReference type="EMBL" id="UPXZ01000014">
    <property type="protein sequence ID" value="VBB43759.1"/>
    <property type="molecule type" value="Genomic_DNA"/>
</dbReference>
<dbReference type="GO" id="GO:0005975">
    <property type="term" value="P:carbohydrate metabolic process"/>
    <property type="evidence" value="ECO:0007669"/>
    <property type="project" value="InterPro"/>
</dbReference>
<sequence length="283" mass="33445">MKNTKGMKIFLMLLFTMFIFPVFSQPNNDWKLVWKDEFDVNGKLNDEYWNFEHGFVRNNEAQWYQEENTSCKNGILIIEARHEKKANSNYQVGSNNWRKNREFADYTSSSINTRGKKEFLYGRFEIRARIDTLEGLWPAIWTLGVEGQWARNGEIDIMECYPINGTSHILANVATGTEKEYVAKWDSKTIPVKNFVDKDKNWIKKFHIWRMDWDKDYIRLFLDDELLNTVSVEKMKNPDGSQPFHQPHYILLNLAIGGNNGGDPSHTKFPSRYEIDYVRVYQK</sequence>
<dbReference type="InterPro" id="IPR000757">
    <property type="entry name" value="Beta-glucanase-like"/>
</dbReference>
<evidence type="ECO:0000259" key="3">
    <source>
        <dbReference type="PROSITE" id="PS51762"/>
    </source>
</evidence>
<reference evidence="4" key="1">
    <citation type="submission" date="2018-07" db="EMBL/GenBank/DDBJ databases">
        <authorList>
            <consortium name="Genoscope - CEA"/>
            <person name="William W."/>
        </authorList>
    </citation>
    <scope>NUCLEOTIDE SEQUENCE</scope>
    <source>
        <strain evidence="4">IK1</strain>
    </source>
</reference>
<dbReference type="CDD" id="cd08023">
    <property type="entry name" value="GH16_laminarinase_like"/>
    <property type="match status" value="1"/>
</dbReference>
<feature type="domain" description="GH16" evidence="3">
    <location>
        <begin position="28"/>
        <end position="283"/>
    </location>
</feature>
<dbReference type="InterPro" id="IPR050546">
    <property type="entry name" value="Glycosyl_Hydrlase_16"/>
</dbReference>
<evidence type="ECO:0000256" key="2">
    <source>
        <dbReference type="SAM" id="SignalP"/>
    </source>
</evidence>
<organism evidence="4">
    <name type="scientific">uncultured Paludibacter sp</name>
    <dbReference type="NCBI Taxonomy" id="497635"/>
    <lineage>
        <taxon>Bacteria</taxon>
        <taxon>Pseudomonadati</taxon>
        <taxon>Bacteroidota</taxon>
        <taxon>Bacteroidia</taxon>
        <taxon>Bacteroidales</taxon>
        <taxon>Paludibacteraceae</taxon>
        <taxon>Paludibacter</taxon>
        <taxon>environmental samples</taxon>
    </lineage>
</organism>
<dbReference type="PANTHER" id="PTHR10963:SF55">
    <property type="entry name" value="GLYCOSIDE HYDROLASE FAMILY 16 PROTEIN"/>
    <property type="match status" value="1"/>
</dbReference>
<feature type="signal peptide" evidence="2">
    <location>
        <begin position="1"/>
        <end position="24"/>
    </location>
</feature>
<protein>
    <recommendedName>
        <fullName evidence="3">GH16 domain-containing protein</fullName>
    </recommendedName>
</protein>
<evidence type="ECO:0000256" key="1">
    <source>
        <dbReference type="ARBA" id="ARBA00006865"/>
    </source>
</evidence>
<dbReference type="GO" id="GO:0004553">
    <property type="term" value="F:hydrolase activity, hydrolyzing O-glycosyl compounds"/>
    <property type="evidence" value="ECO:0007669"/>
    <property type="project" value="InterPro"/>
</dbReference>
<keyword evidence="2" id="KW-0732">Signal</keyword>
<dbReference type="PANTHER" id="PTHR10963">
    <property type="entry name" value="GLYCOSYL HYDROLASE-RELATED"/>
    <property type="match status" value="1"/>
</dbReference>